<protein>
    <submittedName>
        <fullName evidence="3">FAD-dependent oxidoreductase</fullName>
    </submittedName>
</protein>
<dbReference type="Gene3D" id="3.30.9.10">
    <property type="entry name" value="D-Amino Acid Oxidase, subunit A, domain 2"/>
    <property type="match status" value="2"/>
</dbReference>
<dbReference type="Gene3D" id="3.50.50.60">
    <property type="entry name" value="FAD/NAD(P)-binding domain"/>
    <property type="match status" value="2"/>
</dbReference>
<sequence length="347" mass="36496">MVDVTVMGAGAFGLSVAWACASRGASVRVIDPNGVGAGASGGVVGALAPHAPERWTAKKEFQFQSLIMAQSFWADVETAGGLTAGYGRTGRLQPIVTDRGLELAHARAECAKEVWQGQAHWSVIPQGQMGSWAPVSPTGMYILDTLTARMHPRQACAALAAAIRAKGGDITSSGPEQGQVVWATGWRGLEALSQKIGQVIGGGEKGQAALLEHARPDAPQIYADSVHIVPHADGTIAIGSTTERYFDDPATTDSQIDDVVARVCRVVPELAGAKVIERWAGVRPRTKSRAPVLGLHPVRDGQFIANGGFKIGFGIAPKVAELMADLVLEGRDAIPEPFKPDAALFDR</sequence>
<gene>
    <name evidence="3" type="ORF">FAP39_12705</name>
</gene>
<dbReference type="AlphaFoldDB" id="A0A4U7MY49"/>
<dbReference type="Pfam" id="PF01266">
    <property type="entry name" value="DAO"/>
    <property type="match status" value="1"/>
</dbReference>
<dbReference type="OrthoDB" id="7818064at2"/>
<dbReference type="PANTHER" id="PTHR13847:SF289">
    <property type="entry name" value="GLYCINE OXIDASE"/>
    <property type="match status" value="1"/>
</dbReference>
<proteinExistence type="predicted"/>
<dbReference type="InterPro" id="IPR006076">
    <property type="entry name" value="FAD-dep_OxRdtase"/>
</dbReference>
<evidence type="ECO:0000256" key="1">
    <source>
        <dbReference type="ARBA" id="ARBA00023002"/>
    </source>
</evidence>
<feature type="domain" description="FAD dependent oxidoreductase" evidence="2">
    <location>
        <begin position="3"/>
        <end position="326"/>
    </location>
</feature>
<evidence type="ECO:0000313" key="4">
    <source>
        <dbReference type="Proteomes" id="UP000306575"/>
    </source>
</evidence>
<dbReference type="GO" id="GO:0016491">
    <property type="term" value="F:oxidoreductase activity"/>
    <property type="evidence" value="ECO:0007669"/>
    <property type="project" value="UniProtKB-KW"/>
</dbReference>
<dbReference type="Proteomes" id="UP000306575">
    <property type="component" value="Unassembled WGS sequence"/>
</dbReference>
<dbReference type="GO" id="GO:0005737">
    <property type="term" value="C:cytoplasm"/>
    <property type="evidence" value="ECO:0007669"/>
    <property type="project" value="TreeGrafter"/>
</dbReference>
<reference evidence="3 4" key="1">
    <citation type="submission" date="2019-04" db="EMBL/GenBank/DDBJ databases">
        <title>Genome sequence of Pelagicola litoralis CL-ES2.</title>
        <authorList>
            <person name="Cao J."/>
        </authorList>
    </citation>
    <scope>NUCLEOTIDE SEQUENCE [LARGE SCALE GENOMIC DNA]</scope>
    <source>
        <strain evidence="3 4">CL-ES2</strain>
    </source>
</reference>
<dbReference type="SUPFAM" id="SSF51971">
    <property type="entry name" value="Nucleotide-binding domain"/>
    <property type="match status" value="1"/>
</dbReference>
<accession>A0A4U7MY49</accession>
<keyword evidence="1" id="KW-0560">Oxidoreductase</keyword>
<keyword evidence="4" id="KW-1185">Reference proteome</keyword>
<dbReference type="InterPro" id="IPR036188">
    <property type="entry name" value="FAD/NAD-bd_sf"/>
</dbReference>
<organism evidence="3 4">
    <name type="scientific">Shimia litoralis</name>
    <dbReference type="NCBI Taxonomy" id="420403"/>
    <lineage>
        <taxon>Bacteria</taxon>
        <taxon>Pseudomonadati</taxon>
        <taxon>Pseudomonadota</taxon>
        <taxon>Alphaproteobacteria</taxon>
        <taxon>Rhodobacterales</taxon>
        <taxon>Roseobacteraceae</taxon>
    </lineage>
</organism>
<dbReference type="EMBL" id="SULI01000016">
    <property type="protein sequence ID" value="TKZ18170.1"/>
    <property type="molecule type" value="Genomic_DNA"/>
</dbReference>
<name>A0A4U7MY49_9RHOB</name>
<evidence type="ECO:0000313" key="3">
    <source>
        <dbReference type="EMBL" id="TKZ18170.1"/>
    </source>
</evidence>
<evidence type="ECO:0000259" key="2">
    <source>
        <dbReference type="Pfam" id="PF01266"/>
    </source>
</evidence>
<dbReference type="RefSeq" id="WP_138016775.1">
    <property type="nucleotide sequence ID" value="NZ_SULI01000016.1"/>
</dbReference>
<comment type="caution">
    <text evidence="3">The sequence shown here is derived from an EMBL/GenBank/DDBJ whole genome shotgun (WGS) entry which is preliminary data.</text>
</comment>
<dbReference type="PANTHER" id="PTHR13847">
    <property type="entry name" value="SARCOSINE DEHYDROGENASE-RELATED"/>
    <property type="match status" value="1"/>
</dbReference>